<reference evidence="4 5" key="1">
    <citation type="submission" date="2014-04" db="EMBL/GenBank/DDBJ databases">
        <authorList>
            <consortium name="DOE Joint Genome Institute"/>
            <person name="Kuo A."/>
            <person name="Kohler A."/>
            <person name="Jargeat P."/>
            <person name="Nagy L.G."/>
            <person name="Floudas D."/>
            <person name="Copeland A."/>
            <person name="Barry K.W."/>
            <person name="Cichocki N."/>
            <person name="Veneault-Fourrey C."/>
            <person name="LaButti K."/>
            <person name="Lindquist E.A."/>
            <person name="Lipzen A."/>
            <person name="Lundell T."/>
            <person name="Morin E."/>
            <person name="Murat C."/>
            <person name="Sun H."/>
            <person name="Tunlid A."/>
            <person name="Henrissat B."/>
            <person name="Grigoriev I.V."/>
            <person name="Hibbett D.S."/>
            <person name="Martin F."/>
            <person name="Nordberg H.P."/>
            <person name="Cantor M.N."/>
            <person name="Hua S.X."/>
        </authorList>
    </citation>
    <scope>NUCLEOTIDE SEQUENCE [LARGE SCALE GENOMIC DNA]</scope>
    <source>
        <strain evidence="4 5">Ve08.2h10</strain>
    </source>
</reference>
<dbReference type="PANTHER" id="PTHR13155">
    <property type="entry name" value="A-KINASE ANCHOR PROTEINS"/>
    <property type="match status" value="1"/>
</dbReference>
<evidence type="ECO:0000256" key="1">
    <source>
        <dbReference type="SAM" id="MobiDB-lite"/>
    </source>
</evidence>
<dbReference type="Proteomes" id="UP000054538">
    <property type="component" value="Unassembled WGS sequence"/>
</dbReference>
<dbReference type="InParanoid" id="A0A0D0DQU6"/>
<name>A0A0D0DQU6_9AGAM</name>
<keyword evidence="2" id="KW-0812">Transmembrane</keyword>
<dbReference type="FunCoup" id="A0A0D0DQU6">
    <property type="interactions" value="64"/>
</dbReference>
<dbReference type="AlphaFoldDB" id="A0A0D0DQU6"/>
<dbReference type="InterPro" id="IPR036305">
    <property type="entry name" value="RGS_sf"/>
</dbReference>
<feature type="transmembrane region" description="Helical" evidence="2">
    <location>
        <begin position="335"/>
        <end position="353"/>
    </location>
</feature>
<evidence type="ECO:0000256" key="2">
    <source>
        <dbReference type="SAM" id="Phobius"/>
    </source>
</evidence>
<organism evidence="4 5">
    <name type="scientific">Paxillus rubicundulus Ve08.2h10</name>
    <dbReference type="NCBI Taxonomy" id="930991"/>
    <lineage>
        <taxon>Eukaryota</taxon>
        <taxon>Fungi</taxon>
        <taxon>Dikarya</taxon>
        <taxon>Basidiomycota</taxon>
        <taxon>Agaricomycotina</taxon>
        <taxon>Agaricomycetes</taxon>
        <taxon>Agaricomycetidae</taxon>
        <taxon>Boletales</taxon>
        <taxon>Paxilineae</taxon>
        <taxon>Paxillaceae</taxon>
        <taxon>Paxillus</taxon>
    </lineage>
</organism>
<sequence>MDDEQIRQQEDWLNNRKNRLPSFTEVLSRRTRPPVDLFMFYLFLQREGAEDILDFWLDVQQHENLCRAYFKDVRKSGRTIKEDWPQYWDYARRRGSIYGTVVGLQPNAVKRSTTSTGEMLNDQEKQVLAAAGDDKRAGTISTSPRPRTPGLEKERIASASPPTGEYDPPRSTTPFSISGRTPTLFNMRRASRAPTVIPRSAAISRLDLIASAERIYLRYLSPASTVGSPENHEIYLPPALRIHSFPLSSTQEPKSQSDVTIMAHIPDMFHAQKEYCFRAMEQDAFPRFLRAKAFGNLTPLSALVRLVVGLIILWIGLATAFALIFLDVQPKTKRFFLFIPFALAILCLISHQYELDPILIFLGQSESTPFRTLTIREPYVKKLLLGRAIWVTTLVAICVSALTLIFWAVPGHRL</sequence>
<accession>A0A0D0DQU6</accession>
<dbReference type="PANTHER" id="PTHR13155:SF1">
    <property type="entry name" value="A-KINASE ANCHOR PROTEIN 10, MITOCHONDRIAL"/>
    <property type="match status" value="1"/>
</dbReference>
<dbReference type="EMBL" id="KN825070">
    <property type="protein sequence ID" value="KIK95013.1"/>
    <property type="molecule type" value="Genomic_DNA"/>
</dbReference>
<feature type="domain" description="RGS" evidence="3">
    <location>
        <begin position="266"/>
        <end position="298"/>
    </location>
</feature>
<dbReference type="SUPFAM" id="SSF48097">
    <property type="entry name" value="Regulator of G-protein signaling, RGS"/>
    <property type="match status" value="1"/>
</dbReference>
<feature type="domain" description="RGS" evidence="3">
    <location>
        <begin position="26"/>
        <end position="84"/>
    </location>
</feature>
<dbReference type="InterPro" id="IPR044926">
    <property type="entry name" value="RGS_subdomain_2"/>
</dbReference>
<dbReference type="GO" id="GO:0005886">
    <property type="term" value="C:plasma membrane"/>
    <property type="evidence" value="ECO:0007669"/>
    <property type="project" value="TreeGrafter"/>
</dbReference>
<dbReference type="STRING" id="930991.A0A0D0DQU6"/>
<evidence type="ECO:0000313" key="5">
    <source>
        <dbReference type="Proteomes" id="UP000054538"/>
    </source>
</evidence>
<proteinExistence type="predicted"/>
<feature type="region of interest" description="Disordered" evidence="1">
    <location>
        <begin position="130"/>
        <end position="181"/>
    </location>
</feature>
<dbReference type="InterPro" id="IPR016137">
    <property type="entry name" value="RGS"/>
</dbReference>
<evidence type="ECO:0000313" key="4">
    <source>
        <dbReference type="EMBL" id="KIK95013.1"/>
    </source>
</evidence>
<evidence type="ECO:0000259" key="3">
    <source>
        <dbReference type="PROSITE" id="PS50132"/>
    </source>
</evidence>
<keyword evidence="5" id="KW-1185">Reference proteome</keyword>
<dbReference type="OrthoDB" id="5584247at2759"/>
<feature type="transmembrane region" description="Helical" evidence="2">
    <location>
        <begin position="388"/>
        <end position="409"/>
    </location>
</feature>
<dbReference type="SMART" id="SM00315">
    <property type="entry name" value="RGS"/>
    <property type="match status" value="1"/>
</dbReference>
<gene>
    <name evidence="4" type="ORF">PAXRUDRAFT_25674</name>
</gene>
<protein>
    <recommendedName>
        <fullName evidence="3">RGS domain-containing protein</fullName>
    </recommendedName>
</protein>
<keyword evidence="2" id="KW-0472">Membrane</keyword>
<dbReference type="InterPro" id="IPR052246">
    <property type="entry name" value="Cell_Polariz_PKAAnc"/>
</dbReference>
<feature type="compositionally biased region" description="Polar residues" evidence="1">
    <location>
        <begin position="170"/>
        <end position="181"/>
    </location>
</feature>
<dbReference type="Gene3D" id="1.10.167.10">
    <property type="entry name" value="Regulator of G-protein Signalling 4, domain 2"/>
    <property type="match status" value="1"/>
</dbReference>
<dbReference type="HOGENOM" id="CLU_029881_1_1_1"/>
<dbReference type="GO" id="GO:0008104">
    <property type="term" value="P:intracellular protein localization"/>
    <property type="evidence" value="ECO:0007669"/>
    <property type="project" value="TreeGrafter"/>
</dbReference>
<feature type="transmembrane region" description="Helical" evidence="2">
    <location>
        <begin position="302"/>
        <end position="326"/>
    </location>
</feature>
<keyword evidence="2" id="KW-1133">Transmembrane helix</keyword>
<dbReference type="PROSITE" id="PS50132">
    <property type="entry name" value="RGS"/>
    <property type="match status" value="2"/>
</dbReference>
<reference evidence="5" key="2">
    <citation type="submission" date="2015-01" db="EMBL/GenBank/DDBJ databases">
        <title>Evolutionary Origins and Diversification of the Mycorrhizal Mutualists.</title>
        <authorList>
            <consortium name="DOE Joint Genome Institute"/>
            <consortium name="Mycorrhizal Genomics Consortium"/>
            <person name="Kohler A."/>
            <person name="Kuo A."/>
            <person name="Nagy L.G."/>
            <person name="Floudas D."/>
            <person name="Copeland A."/>
            <person name="Barry K.W."/>
            <person name="Cichocki N."/>
            <person name="Veneault-Fourrey C."/>
            <person name="LaButti K."/>
            <person name="Lindquist E.A."/>
            <person name="Lipzen A."/>
            <person name="Lundell T."/>
            <person name="Morin E."/>
            <person name="Murat C."/>
            <person name="Riley R."/>
            <person name="Ohm R."/>
            <person name="Sun H."/>
            <person name="Tunlid A."/>
            <person name="Henrissat B."/>
            <person name="Grigoriev I.V."/>
            <person name="Hibbett D.S."/>
            <person name="Martin F."/>
        </authorList>
    </citation>
    <scope>NUCLEOTIDE SEQUENCE [LARGE SCALE GENOMIC DNA]</scope>
    <source>
        <strain evidence="5">Ve08.2h10</strain>
    </source>
</reference>